<dbReference type="FunFam" id="3.40.50.11660:FF:000002">
    <property type="entry name" value="Alpha-(1,3)-fucosyltransferase"/>
    <property type="match status" value="1"/>
</dbReference>
<evidence type="ECO:0000256" key="7">
    <source>
        <dbReference type="ARBA" id="ARBA00022989"/>
    </source>
</evidence>
<dbReference type="AlphaFoldDB" id="A0A815G4H8"/>
<evidence type="ECO:0000256" key="3">
    <source>
        <dbReference type="ARBA" id="ARBA00022676"/>
    </source>
</evidence>
<dbReference type="Pfam" id="PF00852">
    <property type="entry name" value="Glyco_transf_10"/>
    <property type="match status" value="1"/>
</dbReference>
<dbReference type="GO" id="GO:0046920">
    <property type="term" value="F:alpha-(1-&gt;3)-fucosyltransferase activity"/>
    <property type="evidence" value="ECO:0007669"/>
    <property type="project" value="TreeGrafter"/>
</dbReference>
<keyword evidence="4 11" id="KW-0808">Transferase</keyword>
<feature type="domain" description="Fucosyltransferase C-terminal" evidence="12">
    <location>
        <begin position="300"/>
        <end position="492"/>
    </location>
</feature>
<keyword evidence="3 11" id="KW-0328">Glycosyltransferase</keyword>
<dbReference type="PANTHER" id="PTHR11929:SF194">
    <property type="entry name" value="ALPHA-(1,3)-FUCOSYLTRANSFERASE 10"/>
    <property type="match status" value="1"/>
</dbReference>
<comment type="similarity">
    <text evidence="2 11">Belongs to the glycosyltransferase 10 family.</text>
</comment>
<proteinExistence type="inferred from homology"/>
<gene>
    <name evidence="13" type="ORF">IZO911_LOCUS35835</name>
    <name evidence="14" type="ORF">KXQ929_LOCUS5867</name>
</gene>
<evidence type="ECO:0000313" key="14">
    <source>
        <dbReference type="EMBL" id="CAF3615451.1"/>
    </source>
</evidence>
<dbReference type="UniPathway" id="UPA00378"/>
<dbReference type="EMBL" id="CAJOBB010000220">
    <property type="protein sequence ID" value="CAF3615451.1"/>
    <property type="molecule type" value="Genomic_DNA"/>
</dbReference>
<evidence type="ECO:0000256" key="4">
    <source>
        <dbReference type="ARBA" id="ARBA00022679"/>
    </source>
</evidence>
<dbReference type="Proteomes" id="UP000663868">
    <property type="component" value="Unassembled WGS sequence"/>
</dbReference>
<dbReference type="SUPFAM" id="SSF53756">
    <property type="entry name" value="UDP-Glycosyltransferase/glycogen phosphorylase"/>
    <property type="match status" value="1"/>
</dbReference>
<evidence type="ECO:0000256" key="2">
    <source>
        <dbReference type="ARBA" id="ARBA00008919"/>
    </source>
</evidence>
<organism evidence="13 15">
    <name type="scientific">Adineta steineri</name>
    <dbReference type="NCBI Taxonomy" id="433720"/>
    <lineage>
        <taxon>Eukaryota</taxon>
        <taxon>Metazoa</taxon>
        <taxon>Spiralia</taxon>
        <taxon>Gnathifera</taxon>
        <taxon>Rotifera</taxon>
        <taxon>Eurotatoria</taxon>
        <taxon>Bdelloidea</taxon>
        <taxon>Adinetida</taxon>
        <taxon>Adinetidae</taxon>
        <taxon>Adineta</taxon>
    </lineage>
</organism>
<evidence type="ECO:0000313" key="13">
    <source>
        <dbReference type="EMBL" id="CAF1333733.1"/>
    </source>
</evidence>
<keyword evidence="6" id="KW-0735">Signal-anchor</keyword>
<accession>A0A815G4H8</accession>
<keyword evidence="8 11" id="KW-0472">Membrane</keyword>
<keyword evidence="9" id="KW-0325">Glycoprotein</keyword>
<evidence type="ECO:0000256" key="1">
    <source>
        <dbReference type="ARBA" id="ARBA00004922"/>
    </source>
</evidence>
<dbReference type="EMBL" id="CAJNOE010000788">
    <property type="protein sequence ID" value="CAF1333733.1"/>
    <property type="molecule type" value="Genomic_DNA"/>
</dbReference>
<dbReference type="PANTHER" id="PTHR11929">
    <property type="entry name" value="ALPHA- 1,3 -FUCOSYLTRANSFERASE"/>
    <property type="match status" value="1"/>
</dbReference>
<comment type="caution">
    <text evidence="13">The sequence shown here is derived from an EMBL/GenBank/DDBJ whole genome shotgun (WGS) entry which is preliminary data.</text>
</comment>
<evidence type="ECO:0000259" key="12">
    <source>
        <dbReference type="Pfam" id="PF00852"/>
    </source>
</evidence>
<evidence type="ECO:0000256" key="11">
    <source>
        <dbReference type="RuleBase" id="RU003832"/>
    </source>
</evidence>
<evidence type="ECO:0000256" key="6">
    <source>
        <dbReference type="ARBA" id="ARBA00022968"/>
    </source>
</evidence>
<dbReference type="EC" id="2.4.1.-" evidence="11"/>
<dbReference type="InterPro" id="IPR001503">
    <property type="entry name" value="Glyco_trans_10"/>
</dbReference>
<dbReference type="Gene3D" id="3.40.50.11660">
    <property type="entry name" value="Glycosyl transferase family 10, C-terminal domain"/>
    <property type="match status" value="1"/>
</dbReference>
<sequence>MVKRKTYIICMLWVIILLIVATSLTLYKYQKYHINTHTHQVETKIIIKSSKCEKNETVKDIFNLVHWRETLEKHQTLSKKNQTLWCKIPDELRLISTAIFRLYNIRNHTHLPCSMIYSSNNTLEDINCKNNGQISRRSNDDSTDNQPEFTCRHGSTLDLFINKSADYSYPSIIADALNPLSDDLYIDILNNKYRSCNTMWGFKLNHESISYYPSTTDPQKSNLFDVTFGYDRSIHEFIPHPWLYTYIEQIKFTPQRLSMQQVMNNKVKINSIKHSDIYWTNQPVNSNGQNKRTNVSYIKSSILWMNSNCNTKSQRTQYMRRLMRFIDVDNYGTCGPNILPLPEHVIKIQGSANRTLNDLATYNSAAGKLALAKEYLFTIAIENSLTYDYITEKLWQPLAIGSIPIYLGAPNIHDWLPCQTDCIIDLNKFKTPQDAAMHITQVASNRTLYESYHKWRDEPVSKKFQNILNYFTTMENYSLECILCGMSKQADQNKDPKEYKKKILKTIGRF</sequence>
<name>A0A815G4H8_9BILA</name>
<dbReference type="GO" id="GO:0032580">
    <property type="term" value="C:Golgi cisterna membrane"/>
    <property type="evidence" value="ECO:0007669"/>
    <property type="project" value="UniProtKB-SubCell"/>
</dbReference>
<evidence type="ECO:0000256" key="10">
    <source>
        <dbReference type="ARBA" id="ARBA00060399"/>
    </source>
</evidence>
<dbReference type="InterPro" id="IPR038577">
    <property type="entry name" value="GT10-like_C_sf"/>
</dbReference>
<keyword evidence="5 11" id="KW-0812">Transmembrane</keyword>
<comment type="pathway">
    <text evidence="1">Protein modification; protein glycosylation.</text>
</comment>
<dbReference type="InterPro" id="IPR055270">
    <property type="entry name" value="Glyco_tran_10_C"/>
</dbReference>
<keyword evidence="7 11" id="KW-1133">Transmembrane helix</keyword>
<feature type="transmembrane region" description="Helical" evidence="11">
    <location>
        <begin position="7"/>
        <end position="27"/>
    </location>
</feature>
<evidence type="ECO:0000256" key="5">
    <source>
        <dbReference type="ARBA" id="ARBA00022692"/>
    </source>
</evidence>
<dbReference type="Proteomes" id="UP000663860">
    <property type="component" value="Unassembled WGS sequence"/>
</dbReference>
<evidence type="ECO:0000256" key="9">
    <source>
        <dbReference type="ARBA" id="ARBA00023180"/>
    </source>
</evidence>
<evidence type="ECO:0000256" key="8">
    <source>
        <dbReference type="ARBA" id="ARBA00023136"/>
    </source>
</evidence>
<evidence type="ECO:0000313" key="15">
    <source>
        <dbReference type="Proteomes" id="UP000663860"/>
    </source>
</evidence>
<keyword evidence="11" id="KW-0333">Golgi apparatus</keyword>
<protein>
    <recommendedName>
        <fullName evidence="11">Fucosyltransferase</fullName>
        <ecNumber evidence="11">2.4.1.-</ecNumber>
    </recommendedName>
</protein>
<comment type="subcellular location">
    <subcellularLocation>
        <location evidence="10">Endomembrane system</location>
        <topology evidence="10">Single-pass type II membrane protein</topology>
    </subcellularLocation>
    <subcellularLocation>
        <location evidence="11">Golgi apparatus</location>
        <location evidence="11">Golgi stack membrane</location>
        <topology evidence="11">Single-pass type II membrane protein</topology>
    </subcellularLocation>
</comment>
<reference evidence="13" key="1">
    <citation type="submission" date="2021-02" db="EMBL/GenBank/DDBJ databases">
        <authorList>
            <person name="Nowell W R."/>
        </authorList>
    </citation>
    <scope>NUCLEOTIDE SEQUENCE</scope>
</reference>